<dbReference type="OrthoDB" id="10250831at2759"/>
<evidence type="ECO:0000313" key="11">
    <source>
        <dbReference type="Proteomes" id="UP000324767"/>
    </source>
</evidence>
<dbReference type="Gene3D" id="2.20.25.350">
    <property type="match status" value="1"/>
</dbReference>
<dbReference type="Gene3D" id="1.25.40.180">
    <property type="match status" value="1"/>
</dbReference>
<evidence type="ECO:0000256" key="6">
    <source>
        <dbReference type="SAM" id="MobiDB-lite"/>
    </source>
</evidence>
<dbReference type="SUPFAM" id="SSF100966">
    <property type="entry name" value="Translation initiation factor 2 beta, aIF2beta, N-terminal domain"/>
    <property type="match status" value="1"/>
</dbReference>
<accession>A0A1W5D3V5</accession>
<dbReference type="Proteomes" id="UP000324767">
    <property type="component" value="Unassembled WGS sequence"/>
</dbReference>
<reference evidence="10" key="2">
    <citation type="submission" date="2017-03" db="EMBL/GenBank/DDBJ databases">
        <authorList>
            <person name="Sharma R."/>
            <person name="Thines M."/>
        </authorList>
    </citation>
    <scope>NUCLEOTIDE SEQUENCE [LARGE SCALE GENOMIC DNA]</scope>
</reference>
<reference evidence="8 11" key="3">
    <citation type="submission" date="2019-09" db="EMBL/GenBank/DDBJ databases">
        <title>The hologenome of the rock-dwelling lichen Lasallia pustulata.</title>
        <authorList>
            <person name="Greshake Tzovaras B."/>
            <person name="Segers F."/>
            <person name="Bicker A."/>
            <person name="Dal Grande F."/>
            <person name="Otte J."/>
            <person name="Hankeln T."/>
            <person name="Schmitt I."/>
            <person name="Ebersberger I."/>
        </authorList>
    </citation>
    <scope>NUCLEOTIDE SEQUENCE [LARGE SCALE GENOMIC DNA]</scope>
    <source>
        <strain evidence="8">A1-1</strain>
    </source>
</reference>
<dbReference type="InterPro" id="IPR002735">
    <property type="entry name" value="Transl_init_fac_IF2/IF5_dom"/>
</dbReference>
<organism evidence="9 10">
    <name type="scientific">Lasallia pustulata</name>
    <dbReference type="NCBI Taxonomy" id="136370"/>
    <lineage>
        <taxon>Eukaryota</taxon>
        <taxon>Fungi</taxon>
        <taxon>Dikarya</taxon>
        <taxon>Ascomycota</taxon>
        <taxon>Pezizomycotina</taxon>
        <taxon>Lecanoromycetes</taxon>
        <taxon>OSLEUM clade</taxon>
        <taxon>Umbilicariomycetidae</taxon>
        <taxon>Umbilicariales</taxon>
        <taxon>Umbilicariaceae</taxon>
        <taxon>Lasallia</taxon>
    </lineage>
</organism>
<protein>
    <submittedName>
        <fullName evidence="9">Eukaryotic translation initiation factor 5</fullName>
    </submittedName>
</protein>
<dbReference type="FunFam" id="2.20.25.350:FF:000001">
    <property type="entry name" value="Eukaryotic translation initiation factor 5"/>
    <property type="match status" value="1"/>
</dbReference>
<dbReference type="SMART" id="SM00653">
    <property type="entry name" value="eIF2B_5"/>
    <property type="match status" value="1"/>
</dbReference>
<proteinExistence type="inferred from homology"/>
<feature type="region of interest" description="Disordered" evidence="6">
    <location>
        <begin position="145"/>
        <end position="202"/>
    </location>
</feature>
<evidence type="ECO:0000313" key="8">
    <source>
        <dbReference type="EMBL" id="KAA6414241.1"/>
    </source>
</evidence>
<evidence type="ECO:0000256" key="5">
    <source>
        <dbReference type="ARBA" id="ARBA00023134"/>
    </source>
</evidence>
<dbReference type="InterPro" id="IPR016190">
    <property type="entry name" value="Transl_init_fac_IF2/IF5_Zn-bd"/>
</dbReference>
<dbReference type="PANTHER" id="PTHR23001:SF7">
    <property type="entry name" value="EUKARYOTIC TRANSLATION INITIATION FACTOR 5"/>
    <property type="match status" value="1"/>
</dbReference>
<dbReference type="EMBL" id="VXIT01000003">
    <property type="protein sequence ID" value="KAA6414241.1"/>
    <property type="molecule type" value="Genomic_DNA"/>
</dbReference>
<dbReference type="FunFam" id="1.25.40.180:FF:000031">
    <property type="entry name" value="Eukaryotic translation initiation factor 5"/>
    <property type="match status" value="1"/>
</dbReference>
<keyword evidence="2 9" id="KW-0396">Initiation factor</keyword>
<keyword evidence="10" id="KW-1185">Reference proteome</keyword>
<dbReference type="GO" id="GO:0005525">
    <property type="term" value="F:GTP binding"/>
    <property type="evidence" value="ECO:0007669"/>
    <property type="project" value="UniProtKB-KW"/>
</dbReference>
<keyword evidence="4" id="KW-0648">Protein biosynthesis</keyword>
<comment type="similarity">
    <text evidence="1">Belongs to the eIF-2-beta/eIF-5 family.</text>
</comment>
<sequence>MATLNIRRDVSDAFYRYKMERLQSKIEGKGNGIKTVIVNLSSVAQSLSRPPSYVIKYFGFELGAQTNTNPADDRWIINGAHEATKLQDYLDGFISKFVLCKKCKNPETDVVIKDGRIVLDCKACGQRSDVDLRLKLSSFILKNQPKKGKKDKADKKARRAKAKENGDAEQNGNGHGGSGESNSDNADGEDGDLALEAGSDDELTRRINAEAKELDLPAEVKDDEWTVDVSEEAVKARSMDLPDDLKQKLVFDEGDEDGEGEGNGNSAYDQLGSWIISTAEQKPGGVTELDDVDIYVKAKELGIEAKHKTLTVLAQTIFNDDIVSQIPKRASMLKKMITSEKHEKAFLGGTERFVGKEHPKLVPQIPKILLAYYQGDLISEAVLKNWGSKASKKYVDLPISKKVRKSAEPFLEWLENAESDDDDGEEEDD</sequence>
<dbReference type="Gene3D" id="3.30.30.170">
    <property type="match status" value="1"/>
</dbReference>
<dbReference type="AlphaFoldDB" id="A0A1W5D3V5"/>
<dbReference type="GO" id="GO:0001732">
    <property type="term" value="P:formation of cytoplasmic translation initiation complex"/>
    <property type="evidence" value="ECO:0007669"/>
    <property type="project" value="TreeGrafter"/>
</dbReference>
<dbReference type="EMBL" id="FWEW01001785">
    <property type="protein sequence ID" value="SLM37642.1"/>
    <property type="molecule type" value="Genomic_DNA"/>
</dbReference>
<evidence type="ECO:0000313" key="9">
    <source>
        <dbReference type="EMBL" id="SLM37642.1"/>
    </source>
</evidence>
<evidence type="ECO:0000256" key="3">
    <source>
        <dbReference type="ARBA" id="ARBA00022741"/>
    </source>
</evidence>
<dbReference type="PROSITE" id="PS51363">
    <property type="entry name" value="W2"/>
    <property type="match status" value="1"/>
</dbReference>
<dbReference type="SUPFAM" id="SSF75689">
    <property type="entry name" value="Zinc-binding domain of translation initiation factor 2 beta"/>
    <property type="match status" value="1"/>
</dbReference>
<feature type="domain" description="W2" evidence="7">
    <location>
        <begin position="261"/>
        <end position="424"/>
    </location>
</feature>
<keyword evidence="5" id="KW-0342">GTP-binding</keyword>
<reference evidence="9" key="1">
    <citation type="submission" date="2017-03" db="EMBL/GenBank/DDBJ databases">
        <authorList>
            <person name="Afonso C.L."/>
            <person name="Miller P.J."/>
            <person name="Scott M.A."/>
            <person name="Spackman E."/>
            <person name="Goraichik I."/>
            <person name="Dimitrov K.M."/>
            <person name="Suarez D.L."/>
            <person name="Swayne D.E."/>
        </authorList>
    </citation>
    <scope>NUCLEOTIDE SEQUENCE [LARGE SCALE GENOMIC DNA]</scope>
</reference>
<dbReference type="SMART" id="SM00515">
    <property type="entry name" value="eIF5C"/>
    <property type="match status" value="1"/>
</dbReference>
<gene>
    <name evidence="8" type="ORF">FRX48_02604</name>
</gene>
<keyword evidence="3" id="KW-0547">Nucleotide-binding</keyword>
<dbReference type="GO" id="GO:0005829">
    <property type="term" value="C:cytosol"/>
    <property type="evidence" value="ECO:0007669"/>
    <property type="project" value="TreeGrafter"/>
</dbReference>
<evidence type="ECO:0000256" key="4">
    <source>
        <dbReference type="ARBA" id="ARBA00022917"/>
    </source>
</evidence>
<feature type="compositionally biased region" description="Basic residues" evidence="6">
    <location>
        <begin position="145"/>
        <end position="161"/>
    </location>
</feature>
<name>A0A1W5D3V5_9LECA</name>
<evidence type="ECO:0000259" key="7">
    <source>
        <dbReference type="PROSITE" id="PS51363"/>
    </source>
</evidence>
<dbReference type="FunFam" id="3.30.30.170:FF:000002">
    <property type="entry name" value="Eukaryotic translation initiation factor 5"/>
    <property type="match status" value="1"/>
</dbReference>
<dbReference type="InterPro" id="IPR045196">
    <property type="entry name" value="IF2/IF5"/>
</dbReference>
<dbReference type="Proteomes" id="UP000192927">
    <property type="component" value="Unassembled WGS sequence"/>
</dbReference>
<dbReference type="SUPFAM" id="SSF48371">
    <property type="entry name" value="ARM repeat"/>
    <property type="match status" value="1"/>
</dbReference>
<dbReference type="GO" id="GO:0005092">
    <property type="term" value="F:GDP-dissociation inhibitor activity"/>
    <property type="evidence" value="ECO:0007669"/>
    <property type="project" value="TreeGrafter"/>
</dbReference>
<dbReference type="Pfam" id="PF01873">
    <property type="entry name" value="eIF-5_eIF-2B"/>
    <property type="match status" value="1"/>
</dbReference>
<dbReference type="GO" id="GO:0003743">
    <property type="term" value="F:translation initiation factor activity"/>
    <property type="evidence" value="ECO:0007669"/>
    <property type="project" value="UniProtKB-KW"/>
</dbReference>
<evidence type="ECO:0000256" key="1">
    <source>
        <dbReference type="ARBA" id="ARBA00010397"/>
    </source>
</evidence>
<evidence type="ECO:0000313" key="10">
    <source>
        <dbReference type="Proteomes" id="UP000192927"/>
    </source>
</evidence>
<dbReference type="InterPro" id="IPR003307">
    <property type="entry name" value="W2_domain"/>
</dbReference>
<dbReference type="InterPro" id="IPR016024">
    <property type="entry name" value="ARM-type_fold"/>
</dbReference>
<dbReference type="Pfam" id="PF02020">
    <property type="entry name" value="W2"/>
    <property type="match status" value="1"/>
</dbReference>
<dbReference type="InterPro" id="IPR016189">
    <property type="entry name" value="Transl_init_fac_IF2/IF5_N"/>
</dbReference>
<evidence type="ECO:0000256" key="2">
    <source>
        <dbReference type="ARBA" id="ARBA00022540"/>
    </source>
</evidence>
<feature type="compositionally biased region" description="Acidic residues" evidence="6">
    <location>
        <begin position="186"/>
        <end position="201"/>
    </location>
</feature>
<dbReference type="CDD" id="cd11561">
    <property type="entry name" value="W2_eIF5"/>
    <property type="match status" value="1"/>
</dbReference>
<dbReference type="PANTHER" id="PTHR23001">
    <property type="entry name" value="EUKARYOTIC TRANSLATION INITIATION FACTOR"/>
    <property type="match status" value="1"/>
</dbReference>
<dbReference type="GO" id="GO:0071074">
    <property type="term" value="F:eukaryotic initiation factor eIF2 binding"/>
    <property type="evidence" value="ECO:0007669"/>
    <property type="project" value="TreeGrafter"/>
</dbReference>